<organism evidence="1">
    <name type="scientific">Rhizophora mucronata</name>
    <name type="common">Asiatic mangrove</name>
    <dbReference type="NCBI Taxonomy" id="61149"/>
    <lineage>
        <taxon>Eukaryota</taxon>
        <taxon>Viridiplantae</taxon>
        <taxon>Streptophyta</taxon>
        <taxon>Embryophyta</taxon>
        <taxon>Tracheophyta</taxon>
        <taxon>Spermatophyta</taxon>
        <taxon>Magnoliopsida</taxon>
        <taxon>eudicotyledons</taxon>
        <taxon>Gunneridae</taxon>
        <taxon>Pentapetalae</taxon>
        <taxon>rosids</taxon>
        <taxon>fabids</taxon>
        <taxon>Malpighiales</taxon>
        <taxon>Rhizophoraceae</taxon>
        <taxon>Rhizophora</taxon>
    </lineage>
</organism>
<accession>A0A2P2M6Y3</accession>
<dbReference type="EMBL" id="GGEC01045486">
    <property type="protein sequence ID" value="MBX25970.1"/>
    <property type="molecule type" value="Transcribed_RNA"/>
</dbReference>
<proteinExistence type="predicted"/>
<dbReference type="AlphaFoldDB" id="A0A2P2M6Y3"/>
<name>A0A2P2M6Y3_RHIMU</name>
<evidence type="ECO:0000313" key="1">
    <source>
        <dbReference type="EMBL" id="MBX25970.1"/>
    </source>
</evidence>
<reference evidence="1" key="1">
    <citation type="submission" date="2018-02" db="EMBL/GenBank/DDBJ databases">
        <title>Rhizophora mucronata_Transcriptome.</title>
        <authorList>
            <person name="Meera S.P."/>
            <person name="Sreeshan A."/>
            <person name="Augustine A."/>
        </authorList>
    </citation>
    <scope>NUCLEOTIDE SEQUENCE</scope>
    <source>
        <tissue evidence="1">Leaf</tissue>
    </source>
</reference>
<protein>
    <submittedName>
        <fullName evidence="1">Ubiquitin-conjugating enzyme E2 1-like</fullName>
    </submittedName>
</protein>
<sequence length="63" mass="6907">MVALHTKKLSSDKGLALHPSGGSLIMDLRSDMSRSCADDDAAAITFFSVFLTDPKYNFKPRKC</sequence>